<evidence type="ECO:0000256" key="4">
    <source>
        <dbReference type="ARBA" id="ARBA00022729"/>
    </source>
</evidence>
<dbReference type="InterPro" id="IPR005950">
    <property type="entry name" value="ModA"/>
</dbReference>
<dbReference type="PANTHER" id="PTHR30632:SF17">
    <property type="entry name" value="MOLYBDATE-BINDING PROTEIN MODA"/>
    <property type="match status" value="1"/>
</dbReference>
<dbReference type="AlphaFoldDB" id="A0A2A4CNN7"/>
<feature type="binding site" evidence="6">
    <location>
        <position position="55"/>
    </location>
    <ligand>
        <name>molybdate</name>
        <dbReference type="ChEBI" id="CHEBI:36264"/>
    </ligand>
</feature>
<feature type="binding site" evidence="6">
    <location>
        <position position="185"/>
    </location>
    <ligand>
        <name>molybdate</name>
        <dbReference type="ChEBI" id="CHEBI:36264"/>
    </ligand>
</feature>
<evidence type="ECO:0000313" key="9">
    <source>
        <dbReference type="Proteomes" id="UP000243507"/>
    </source>
</evidence>
<organism evidence="8 9">
    <name type="scientific">Pseudothioclava arenosa</name>
    <dbReference type="NCBI Taxonomy" id="1795308"/>
    <lineage>
        <taxon>Bacteria</taxon>
        <taxon>Pseudomonadati</taxon>
        <taxon>Pseudomonadota</taxon>
        <taxon>Alphaproteobacteria</taxon>
        <taxon>Rhodobacterales</taxon>
        <taxon>Paracoccaceae</taxon>
        <taxon>Pseudothioclava</taxon>
    </lineage>
</organism>
<reference evidence="8 9" key="1">
    <citation type="submission" date="2017-09" db="EMBL/GenBank/DDBJ databases">
        <title>A multilocus sequence analysis scheme for characterization of bacteria in the genus Thioclava.</title>
        <authorList>
            <person name="Liu Y."/>
            <person name="Shao Z."/>
        </authorList>
    </citation>
    <scope>NUCLEOTIDE SEQUENCE [LARGE SCALE GENOMIC DNA]</scope>
    <source>
        <strain evidence="8 9">CAU 1312</strain>
    </source>
</reference>
<dbReference type="SUPFAM" id="SSF53850">
    <property type="entry name" value="Periplasmic binding protein-like II"/>
    <property type="match status" value="1"/>
</dbReference>
<feature type="chain" id="PRO_5012720327" evidence="7">
    <location>
        <begin position="19"/>
        <end position="250"/>
    </location>
</feature>
<name>A0A2A4CNN7_9RHOB</name>
<dbReference type="Pfam" id="PF13531">
    <property type="entry name" value="SBP_bac_11"/>
    <property type="match status" value="1"/>
</dbReference>
<dbReference type="PANTHER" id="PTHR30632">
    <property type="entry name" value="MOLYBDATE-BINDING PERIPLASMIC PROTEIN"/>
    <property type="match status" value="1"/>
</dbReference>
<comment type="caution">
    <text evidence="8">The sequence shown here is derived from an EMBL/GenBank/DDBJ whole genome shotgun (WGS) entry which is preliminary data.</text>
</comment>
<dbReference type="FunFam" id="3.40.190.10:FF:000035">
    <property type="entry name" value="Molybdate ABC transporter substrate-binding protein"/>
    <property type="match status" value="1"/>
</dbReference>
<evidence type="ECO:0000256" key="1">
    <source>
        <dbReference type="ARBA" id="ARBA00009175"/>
    </source>
</evidence>
<evidence type="ECO:0000313" key="8">
    <source>
        <dbReference type="EMBL" id="PCD75898.1"/>
    </source>
</evidence>
<dbReference type="EMBL" id="NTJD01000009">
    <property type="protein sequence ID" value="PCD75898.1"/>
    <property type="molecule type" value="Genomic_DNA"/>
</dbReference>
<dbReference type="Gene3D" id="3.40.190.10">
    <property type="entry name" value="Periplasmic binding protein-like II"/>
    <property type="match status" value="2"/>
</dbReference>
<dbReference type="GO" id="GO:0030973">
    <property type="term" value="F:molybdate ion binding"/>
    <property type="evidence" value="ECO:0007669"/>
    <property type="project" value="TreeGrafter"/>
</dbReference>
<dbReference type="RefSeq" id="WP_096434216.1">
    <property type="nucleotide sequence ID" value="NZ_NTJD01000009.1"/>
</dbReference>
<gene>
    <name evidence="8" type="primary">modA</name>
    <name evidence="8" type="ORF">CLN94_12135</name>
</gene>
<keyword evidence="2 6" id="KW-0500">Molybdenum</keyword>
<feature type="binding site" evidence="6">
    <location>
        <position position="28"/>
    </location>
    <ligand>
        <name>molybdate</name>
        <dbReference type="ChEBI" id="CHEBI:36264"/>
    </ligand>
</feature>
<dbReference type="GO" id="GO:0030288">
    <property type="term" value="C:outer membrane-bounded periplasmic space"/>
    <property type="evidence" value="ECO:0007669"/>
    <property type="project" value="TreeGrafter"/>
</dbReference>
<comment type="subunit">
    <text evidence="5">The complex is composed of two ATP-binding proteins (ModC), two transmembrane proteins (ModB) and a solute-binding protein (ModA).</text>
</comment>
<evidence type="ECO:0000256" key="5">
    <source>
        <dbReference type="ARBA" id="ARBA00062515"/>
    </source>
</evidence>
<evidence type="ECO:0000256" key="7">
    <source>
        <dbReference type="SAM" id="SignalP"/>
    </source>
</evidence>
<accession>A0A2A4CNN7</accession>
<keyword evidence="9" id="KW-1185">Reference proteome</keyword>
<dbReference type="InterPro" id="IPR050682">
    <property type="entry name" value="ModA/WtpA"/>
</dbReference>
<dbReference type="GO" id="GO:0046872">
    <property type="term" value="F:metal ion binding"/>
    <property type="evidence" value="ECO:0007669"/>
    <property type="project" value="UniProtKB-KW"/>
</dbReference>
<keyword evidence="3 6" id="KW-0479">Metal-binding</keyword>
<feature type="signal peptide" evidence="7">
    <location>
        <begin position="1"/>
        <end position="18"/>
    </location>
</feature>
<dbReference type="PIRSF" id="PIRSF004846">
    <property type="entry name" value="ModA"/>
    <property type="match status" value="1"/>
</dbReference>
<sequence length="250" mass="25911">MRAALLLLALAMPHPALAETVTVFAAASLKTALDRVADGFEAATGHEVVISYAGSGKLALQIRQGAPAQVFLSASPNWMEAIAAEGLLEPGTRRDLLGNSLVLIAHDAQAAPITLEPGVDLVTPLDGGHLATALTEAVPVGQYAKSAMQSLEIWDKTAPHLAQSDNARTALALVANGEAPYGIVYATDARAEPRVQVVGTFPAGSHPEITYPEALIAPASDAARAFHDWLAGPEAAAEFRAEGFTVRPAA</sequence>
<protein>
    <submittedName>
        <fullName evidence="8">Molybdate ABC transporter substrate-binding protein</fullName>
    </submittedName>
</protein>
<keyword evidence="4 7" id="KW-0732">Signal</keyword>
<dbReference type="GO" id="GO:1901359">
    <property type="term" value="F:tungstate binding"/>
    <property type="evidence" value="ECO:0007669"/>
    <property type="project" value="UniProtKB-ARBA"/>
</dbReference>
<comment type="similarity">
    <text evidence="1">Belongs to the bacterial solute-binding protein ModA family.</text>
</comment>
<dbReference type="OrthoDB" id="9785015at2"/>
<dbReference type="Proteomes" id="UP000243507">
    <property type="component" value="Unassembled WGS sequence"/>
</dbReference>
<evidence type="ECO:0000256" key="6">
    <source>
        <dbReference type="PIRSR" id="PIRSR004846-1"/>
    </source>
</evidence>
<dbReference type="NCBIfam" id="TIGR01256">
    <property type="entry name" value="modA"/>
    <property type="match status" value="1"/>
</dbReference>
<proteinExistence type="inferred from homology"/>
<evidence type="ECO:0000256" key="3">
    <source>
        <dbReference type="ARBA" id="ARBA00022723"/>
    </source>
</evidence>
<dbReference type="GO" id="GO:0015689">
    <property type="term" value="P:molybdate ion transport"/>
    <property type="evidence" value="ECO:0007669"/>
    <property type="project" value="InterPro"/>
</dbReference>
<evidence type="ECO:0000256" key="2">
    <source>
        <dbReference type="ARBA" id="ARBA00022505"/>
    </source>
</evidence>